<dbReference type="Proteomes" id="UP000054558">
    <property type="component" value="Unassembled WGS sequence"/>
</dbReference>
<evidence type="ECO:0000313" key="2">
    <source>
        <dbReference type="EMBL" id="GAQ92669.1"/>
    </source>
</evidence>
<dbReference type="AlphaFoldDB" id="A0A1Y1ISZ4"/>
<keyword evidence="3" id="KW-1185">Reference proteome</keyword>
<proteinExistence type="predicted"/>
<organism evidence="2 3">
    <name type="scientific">Klebsormidium nitens</name>
    <name type="common">Green alga</name>
    <name type="synonym">Ulothrix nitens</name>
    <dbReference type="NCBI Taxonomy" id="105231"/>
    <lineage>
        <taxon>Eukaryota</taxon>
        <taxon>Viridiplantae</taxon>
        <taxon>Streptophyta</taxon>
        <taxon>Klebsormidiophyceae</taxon>
        <taxon>Klebsormidiales</taxon>
        <taxon>Klebsormidiaceae</taxon>
        <taxon>Klebsormidium</taxon>
    </lineage>
</organism>
<sequence>MMHVQKEPRMERQNDRTDGAPEWEVRADGRIFACLLVHPPDATSCEKEYASKQGLEMHRRRMAVQEPSLPSRRTVSRFFGLDEQGAKSLKASHNETYVANYRRTAKGKLATFRARHSKELRLQAAEILPYPAPLPPPAYLPPPISWLLSKSPVRADGLADLFAGIAGGLKIDHRTWSLQYHPDHVKVKNPTAIEAFEKHHGYFIDDELR</sequence>
<accession>A0A1Y1ISZ4</accession>
<reference evidence="2 3" key="1">
    <citation type="journal article" date="2014" name="Nat. Commun.">
        <title>Klebsormidium flaccidum genome reveals primary factors for plant terrestrial adaptation.</title>
        <authorList>
            <person name="Hori K."/>
            <person name="Maruyama F."/>
            <person name="Fujisawa T."/>
            <person name="Togashi T."/>
            <person name="Yamamoto N."/>
            <person name="Seo M."/>
            <person name="Sato S."/>
            <person name="Yamada T."/>
            <person name="Mori H."/>
            <person name="Tajima N."/>
            <person name="Moriyama T."/>
            <person name="Ikeuchi M."/>
            <person name="Watanabe M."/>
            <person name="Wada H."/>
            <person name="Kobayashi K."/>
            <person name="Saito M."/>
            <person name="Masuda T."/>
            <person name="Sasaki-Sekimoto Y."/>
            <person name="Mashiguchi K."/>
            <person name="Awai K."/>
            <person name="Shimojima M."/>
            <person name="Masuda S."/>
            <person name="Iwai M."/>
            <person name="Nobusawa T."/>
            <person name="Narise T."/>
            <person name="Kondo S."/>
            <person name="Saito H."/>
            <person name="Sato R."/>
            <person name="Murakawa M."/>
            <person name="Ihara Y."/>
            <person name="Oshima-Yamada Y."/>
            <person name="Ohtaka K."/>
            <person name="Satoh M."/>
            <person name="Sonobe K."/>
            <person name="Ishii M."/>
            <person name="Ohtani R."/>
            <person name="Kanamori-Sato M."/>
            <person name="Honoki R."/>
            <person name="Miyazaki D."/>
            <person name="Mochizuki H."/>
            <person name="Umetsu J."/>
            <person name="Higashi K."/>
            <person name="Shibata D."/>
            <person name="Kamiya Y."/>
            <person name="Sato N."/>
            <person name="Nakamura Y."/>
            <person name="Tabata S."/>
            <person name="Ida S."/>
            <person name="Kurokawa K."/>
            <person name="Ohta H."/>
        </authorList>
    </citation>
    <scope>NUCLEOTIDE SEQUENCE [LARGE SCALE GENOMIC DNA]</scope>
    <source>
        <strain evidence="2 3">NIES-2285</strain>
    </source>
</reference>
<name>A0A1Y1ISZ4_KLENI</name>
<protein>
    <submittedName>
        <fullName evidence="2">Uncharacterized protein</fullName>
    </submittedName>
</protein>
<evidence type="ECO:0000313" key="3">
    <source>
        <dbReference type="Proteomes" id="UP000054558"/>
    </source>
</evidence>
<evidence type="ECO:0000256" key="1">
    <source>
        <dbReference type="SAM" id="MobiDB-lite"/>
    </source>
</evidence>
<gene>
    <name evidence="2" type="ORF">KFL_010880040</name>
</gene>
<dbReference type="EMBL" id="DF238037">
    <property type="protein sequence ID" value="GAQ92669.1"/>
    <property type="molecule type" value="Genomic_DNA"/>
</dbReference>
<feature type="region of interest" description="Disordered" evidence="1">
    <location>
        <begin position="1"/>
        <end position="22"/>
    </location>
</feature>